<evidence type="ECO:0000259" key="1">
    <source>
        <dbReference type="Pfam" id="PF10566"/>
    </source>
</evidence>
<feature type="domain" description="Glycosyl-hydrolase 97 N-terminal" evidence="2">
    <location>
        <begin position="39"/>
        <end position="284"/>
    </location>
</feature>
<feature type="domain" description="Glycosyl-hydrolase 97 C-terminal oligomerisation" evidence="3">
    <location>
        <begin position="546"/>
        <end position="641"/>
    </location>
</feature>
<evidence type="ECO:0000259" key="3">
    <source>
        <dbReference type="Pfam" id="PF14509"/>
    </source>
</evidence>
<sequence length="655" mass="72636">MLSTVELNRHCGMRLLWGVLAALLIAGSKAPVVYAASSIESPNGRVSLEVGLQQHADDSVVEYSMSFRGETVVGKSSIAFRLNDGTVVGRSLEQASAPKHASHDSSWRPIYGERSTVRDHYNQVTLDLRDSGTGYQMQLVFRCYDAGVAFKTSLRAPGEQAPIELAEEWSEFRISEEATVWCTPRAQSRHEAIALGSIEGEVERPLTIEVGGSLYAAITEARLVDYAAMMLKRPASGGPGLVTALAGGVVADGDLETPWRVVMVGESPGRLLESNDIVLNLSEPCQIKDPAWIRPGKVIREITLTTKGGLACVDFAVKHNLQYIEFDAGWYGHEYSDDSDATTVTVDPNRSTGPLDLHRVIKYGADRNIGVIVYVNRRALETQLDELLPLYKQWGLAGVKYGFVNTGSQEWTRWLHEAVRKAADHELMVDIHDLYRPTGYSRTYPNLMTQEGVRGDEAAPESEQAIMSLFTRNLAGAADHTICYFAPRVKERWTHGHQLAKAVCTYSPWQFMFWYDTPLSPSPPGKHNHSIEETPELEFFAKTPTVWDETRVITAEVGEYAVLARRNGADWFVGALNNGQERVLDVPLDFLNPGEVFSARIYSDDPDAKTSTNVRIDSRNVAAADRLRMRLQPNGGQAVWITPDKLAQRGAREDR</sequence>
<reference evidence="4 5" key="1">
    <citation type="submission" date="2019-02" db="EMBL/GenBank/DDBJ databases">
        <title>Deep-cultivation of Planctomycetes and their phenomic and genomic characterization uncovers novel biology.</title>
        <authorList>
            <person name="Wiegand S."/>
            <person name="Jogler M."/>
            <person name="Boedeker C."/>
            <person name="Pinto D."/>
            <person name="Vollmers J."/>
            <person name="Rivas-Marin E."/>
            <person name="Kohn T."/>
            <person name="Peeters S.H."/>
            <person name="Heuer A."/>
            <person name="Rast P."/>
            <person name="Oberbeckmann S."/>
            <person name="Bunk B."/>
            <person name="Jeske O."/>
            <person name="Meyerdierks A."/>
            <person name="Storesund J.E."/>
            <person name="Kallscheuer N."/>
            <person name="Luecker S."/>
            <person name="Lage O.M."/>
            <person name="Pohl T."/>
            <person name="Merkel B.J."/>
            <person name="Hornburger P."/>
            <person name="Mueller R.-W."/>
            <person name="Bruemmer F."/>
            <person name="Labrenz M."/>
            <person name="Spormann A.M."/>
            <person name="Op Den Camp H."/>
            <person name="Overmann J."/>
            <person name="Amann R."/>
            <person name="Jetten M.S.M."/>
            <person name="Mascher T."/>
            <person name="Medema M.H."/>
            <person name="Devos D.P."/>
            <person name="Kaster A.-K."/>
            <person name="Ovreas L."/>
            <person name="Rohde M."/>
            <person name="Galperin M.Y."/>
            <person name="Jogler C."/>
        </authorList>
    </citation>
    <scope>NUCLEOTIDE SEQUENCE [LARGE SCALE GENOMIC DNA]</scope>
    <source>
        <strain evidence="4 5">Pla123a</strain>
    </source>
</reference>
<feature type="domain" description="Glycosyl-hydrolase 97 catalytic" evidence="1">
    <location>
        <begin position="307"/>
        <end position="453"/>
    </location>
</feature>
<accession>A0A5C5YLD6</accession>
<dbReference type="Pfam" id="PF14509">
    <property type="entry name" value="GH97_C"/>
    <property type="match status" value="1"/>
</dbReference>
<dbReference type="Proteomes" id="UP000318478">
    <property type="component" value="Unassembled WGS sequence"/>
</dbReference>
<dbReference type="Gene3D" id="3.20.20.70">
    <property type="entry name" value="Aldolase class I"/>
    <property type="match status" value="1"/>
</dbReference>
<evidence type="ECO:0000313" key="5">
    <source>
        <dbReference type="Proteomes" id="UP000318478"/>
    </source>
</evidence>
<organism evidence="4 5">
    <name type="scientific">Posidoniimonas polymericola</name>
    <dbReference type="NCBI Taxonomy" id="2528002"/>
    <lineage>
        <taxon>Bacteria</taxon>
        <taxon>Pseudomonadati</taxon>
        <taxon>Planctomycetota</taxon>
        <taxon>Planctomycetia</taxon>
        <taxon>Pirellulales</taxon>
        <taxon>Lacipirellulaceae</taxon>
        <taxon>Posidoniimonas</taxon>
    </lineage>
</organism>
<dbReference type="PANTHER" id="PTHR35803">
    <property type="entry name" value="GLUCAN 1,4-ALPHA-GLUCOSIDASE SUSB-RELATED"/>
    <property type="match status" value="1"/>
</dbReference>
<evidence type="ECO:0000259" key="2">
    <source>
        <dbReference type="Pfam" id="PF14508"/>
    </source>
</evidence>
<dbReference type="EC" id="3.2.1.22" evidence="4"/>
<comment type="caution">
    <text evidence="4">The sequence shown here is derived from an EMBL/GenBank/DDBJ whole genome shotgun (WGS) entry which is preliminary data.</text>
</comment>
<dbReference type="InterPro" id="IPR029483">
    <property type="entry name" value="GH97_C"/>
</dbReference>
<dbReference type="EMBL" id="SJPO01000007">
    <property type="protein sequence ID" value="TWT75694.1"/>
    <property type="molecule type" value="Genomic_DNA"/>
</dbReference>
<keyword evidence="4" id="KW-0378">Hydrolase</keyword>
<dbReference type="GO" id="GO:0004557">
    <property type="term" value="F:alpha-galactosidase activity"/>
    <property type="evidence" value="ECO:0007669"/>
    <property type="project" value="UniProtKB-EC"/>
</dbReference>
<keyword evidence="5" id="KW-1185">Reference proteome</keyword>
<keyword evidence="4" id="KW-0326">Glycosidase</keyword>
<gene>
    <name evidence="4" type="ORF">Pla123a_32040</name>
</gene>
<dbReference type="InterPro" id="IPR052720">
    <property type="entry name" value="Glycosyl_hydrolase_97"/>
</dbReference>
<dbReference type="InterPro" id="IPR014718">
    <property type="entry name" value="GH-type_carb-bd"/>
</dbReference>
<dbReference type="InterPro" id="IPR029486">
    <property type="entry name" value="GH97_N"/>
</dbReference>
<dbReference type="InterPro" id="IPR013785">
    <property type="entry name" value="Aldolase_TIM"/>
</dbReference>
<dbReference type="Pfam" id="PF14508">
    <property type="entry name" value="GH97_N"/>
    <property type="match status" value="1"/>
</dbReference>
<dbReference type="InterPro" id="IPR019563">
    <property type="entry name" value="GH97_catalytic"/>
</dbReference>
<dbReference type="InterPro" id="IPR017853">
    <property type="entry name" value="GH"/>
</dbReference>
<dbReference type="GO" id="GO:0030246">
    <property type="term" value="F:carbohydrate binding"/>
    <property type="evidence" value="ECO:0007669"/>
    <property type="project" value="InterPro"/>
</dbReference>
<dbReference type="RefSeq" id="WP_197528023.1">
    <property type="nucleotide sequence ID" value="NZ_SJPO01000007.1"/>
</dbReference>
<evidence type="ECO:0000313" key="4">
    <source>
        <dbReference type="EMBL" id="TWT75694.1"/>
    </source>
</evidence>
<dbReference type="Pfam" id="PF10566">
    <property type="entry name" value="Glyco_hydro_97"/>
    <property type="match status" value="1"/>
</dbReference>
<dbReference type="SUPFAM" id="SSF51445">
    <property type="entry name" value="(Trans)glycosidases"/>
    <property type="match status" value="1"/>
</dbReference>
<dbReference type="Gene3D" id="2.70.98.10">
    <property type="match status" value="1"/>
</dbReference>
<protein>
    <submittedName>
        <fullName evidence="4">Retaining alpha-galactosidase</fullName>
        <ecNumber evidence="4">3.2.1.22</ecNumber>
    </submittedName>
</protein>
<dbReference type="PANTHER" id="PTHR35803:SF3">
    <property type="entry name" value="ALPHA-GLUCOSIDASE"/>
    <property type="match status" value="1"/>
</dbReference>
<proteinExistence type="predicted"/>
<name>A0A5C5YLD6_9BACT</name>
<dbReference type="AlphaFoldDB" id="A0A5C5YLD6"/>